<dbReference type="Gene3D" id="1.10.10.10">
    <property type="entry name" value="Winged helix-like DNA-binding domain superfamily/Winged helix DNA-binding domain"/>
    <property type="match status" value="1"/>
</dbReference>
<keyword evidence="2" id="KW-0238">DNA-binding</keyword>
<dbReference type="AlphaFoldDB" id="A0AA97HZT1"/>
<dbReference type="Proteomes" id="UP001302429">
    <property type="component" value="Chromosome"/>
</dbReference>
<keyword evidence="1" id="KW-0805">Transcription regulation</keyword>
<keyword evidence="6" id="KW-1185">Reference proteome</keyword>
<proteinExistence type="predicted"/>
<evidence type="ECO:0000259" key="4">
    <source>
        <dbReference type="PROSITE" id="PS51118"/>
    </source>
</evidence>
<keyword evidence="3" id="KW-0804">Transcription</keyword>
<name>A0AA97HZT1_9SPHN</name>
<dbReference type="PANTHER" id="PTHR33204:SF18">
    <property type="entry name" value="TRANSCRIPTIONAL REGULATORY PROTEIN"/>
    <property type="match status" value="1"/>
</dbReference>
<dbReference type="KEGG" id="acoa:RB602_14720"/>
<dbReference type="InterPro" id="IPR036390">
    <property type="entry name" value="WH_DNA-bd_sf"/>
</dbReference>
<dbReference type="InterPro" id="IPR002577">
    <property type="entry name" value="HTH_HxlR"/>
</dbReference>
<dbReference type="Pfam" id="PF01638">
    <property type="entry name" value="HxlR"/>
    <property type="match status" value="1"/>
</dbReference>
<dbReference type="GO" id="GO:0003677">
    <property type="term" value="F:DNA binding"/>
    <property type="evidence" value="ECO:0007669"/>
    <property type="project" value="UniProtKB-KW"/>
</dbReference>
<protein>
    <submittedName>
        <fullName evidence="5">Helix-turn-helix domain-containing protein</fullName>
    </submittedName>
</protein>
<sequence length="161" mass="17868">MRRKSFDQMECGIAQSLDILGDPWTLLIMREALFGVQTFDGFYRNLDIPKNTLTDRLNHLVAKDILARDPHPEDGRRLVYSLLPAGEELLTILVALSQWGNKWVFGDRGAPSFVAERDSREAVAEVKVTNGAGKKLTLKDVTMIPGPSASERLKAAFAKLG</sequence>
<dbReference type="PROSITE" id="PS51118">
    <property type="entry name" value="HTH_HXLR"/>
    <property type="match status" value="1"/>
</dbReference>
<dbReference type="SUPFAM" id="SSF46785">
    <property type="entry name" value="Winged helix' DNA-binding domain"/>
    <property type="match status" value="1"/>
</dbReference>
<gene>
    <name evidence="5" type="ORF">RB602_14720</name>
</gene>
<evidence type="ECO:0000256" key="3">
    <source>
        <dbReference type="ARBA" id="ARBA00023163"/>
    </source>
</evidence>
<dbReference type="EMBL" id="CP136594">
    <property type="protein sequence ID" value="WOE75064.1"/>
    <property type="molecule type" value="Genomic_DNA"/>
</dbReference>
<feature type="domain" description="HTH hxlR-type" evidence="4">
    <location>
        <begin position="11"/>
        <end position="108"/>
    </location>
</feature>
<evidence type="ECO:0000256" key="1">
    <source>
        <dbReference type="ARBA" id="ARBA00023015"/>
    </source>
</evidence>
<reference evidence="5 6" key="1">
    <citation type="submission" date="2023-10" db="EMBL/GenBank/DDBJ databases">
        <title>Complete genome sequence of a Sphingomonadaceae bacterium.</title>
        <authorList>
            <person name="Yan C."/>
        </authorList>
    </citation>
    <scope>NUCLEOTIDE SEQUENCE [LARGE SCALE GENOMIC DNA]</scope>
    <source>
        <strain evidence="5 6">SCSIO 66989</strain>
    </source>
</reference>
<evidence type="ECO:0000256" key="2">
    <source>
        <dbReference type="ARBA" id="ARBA00023125"/>
    </source>
</evidence>
<dbReference type="PANTHER" id="PTHR33204">
    <property type="entry name" value="TRANSCRIPTIONAL REGULATOR, MARR FAMILY"/>
    <property type="match status" value="1"/>
</dbReference>
<accession>A0AA97HZT1</accession>
<organism evidence="5 6">
    <name type="scientific">Alterisphingorhabdus coralli</name>
    <dbReference type="NCBI Taxonomy" id="3071408"/>
    <lineage>
        <taxon>Bacteria</taxon>
        <taxon>Pseudomonadati</taxon>
        <taxon>Pseudomonadota</taxon>
        <taxon>Alphaproteobacteria</taxon>
        <taxon>Sphingomonadales</taxon>
        <taxon>Sphingomonadaceae</taxon>
        <taxon>Alterisphingorhabdus (ex Yan et al. 2024)</taxon>
    </lineage>
</organism>
<evidence type="ECO:0000313" key="6">
    <source>
        <dbReference type="Proteomes" id="UP001302429"/>
    </source>
</evidence>
<evidence type="ECO:0000313" key="5">
    <source>
        <dbReference type="EMBL" id="WOE75064.1"/>
    </source>
</evidence>
<dbReference type="InterPro" id="IPR036388">
    <property type="entry name" value="WH-like_DNA-bd_sf"/>
</dbReference>
<dbReference type="RefSeq" id="WP_317081630.1">
    <property type="nucleotide sequence ID" value="NZ_CP136594.1"/>
</dbReference>